<dbReference type="AlphaFoldDB" id="A0A251NWB5"/>
<gene>
    <name evidence="1" type="ORF">PRUPE_6G266100</name>
</gene>
<protein>
    <submittedName>
        <fullName evidence="1">Uncharacterized protein</fullName>
    </submittedName>
</protein>
<name>A0A251NWB5_PRUPE</name>
<reference evidence="1 2" key="1">
    <citation type="journal article" date="2013" name="Nat. Genet.">
        <title>The high-quality draft genome of peach (Prunus persica) identifies unique patterns of genetic diversity, domestication and genome evolution.</title>
        <authorList>
            <consortium name="International Peach Genome Initiative"/>
            <person name="Verde I."/>
            <person name="Abbott A.G."/>
            <person name="Scalabrin S."/>
            <person name="Jung S."/>
            <person name="Shu S."/>
            <person name="Marroni F."/>
            <person name="Zhebentyayeva T."/>
            <person name="Dettori M.T."/>
            <person name="Grimwood J."/>
            <person name="Cattonaro F."/>
            <person name="Zuccolo A."/>
            <person name="Rossini L."/>
            <person name="Jenkins J."/>
            <person name="Vendramin E."/>
            <person name="Meisel L.A."/>
            <person name="Decroocq V."/>
            <person name="Sosinski B."/>
            <person name="Prochnik S."/>
            <person name="Mitros T."/>
            <person name="Policriti A."/>
            <person name="Cipriani G."/>
            <person name="Dondini L."/>
            <person name="Ficklin S."/>
            <person name="Goodstein D.M."/>
            <person name="Xuan P."/>
            <person name="Del Fabbro C."/>
            <person name="Aramini V."/>
            <person name="Copetti D."/>
            <person name="Gonzalez S."/>
            <person name="Horner D.S."/>
            <person name="Falchi R."/>
            <person name="Lucas S."/>
            <person name="Mica E."/>
            <person name="Maldonado J."/>
            <person name="Lazzari B."/>
            <person name="Bielenberg D."/>
            <person name="Pirona R."/>
            <person name="Miculan M."/>
            <person name="Barakat A."/>
            <person name="Testolin R."/>
            <person name="Stella A."/>
            <person name="Tartarini S."/>
            <person name="Tonutti P."/>
            <person name="Arus P."/>
            <person name="Orellana A."/>
            <person name="Wells C."/>
            <person name="Main D."/>
            <person name="Vizzotto G."/>
            <person name="Silva H."/>
            <person name="Salamini F."/>
            <person name="Schmutz J."/>
            <person name="Morgante M."/>
            <person name="Rokhsar D.S."/>
        </authorList>
    </citation>
    <scope>NUCLEOTIDE SEQUENCE [LARGE SCALE GENOMIC DNA]</scope>
    <source>
        <strain evidence="2">cv. Nemared</strain>
    </source>
</reference>
<dbReference type="Gramene" id="ONI03572">
    <property type="protein sequence ID" value="ONI03572"/>
    <property type="gene ID" value="PRUPE_6G266100"/>
</dbReference>
<proteinExistence type="predicted"/>
<organism evidence="1 2">
    <name type="scientific">Prunus persica</name>
    <name type="common">Peach</name>
    <name type="synonym">Amygdalus persica</name>
    <dbReference type="NCBI Taxonomy" id="3760"/>
    <lineage>
        <taxon>Eukaryota</taxon>
        <taxon>Viridiplantae</taxon>
        <taxon>Streptophyta</taxon>
        <taxon>Embryophyta</taxon>
        <taxon>Tracheophyta</taxon>
        <taxon>Spermatophyta</taxon>
        <taxon>Magnoliopsida</taxon>
        <taxon>eudicotyledons</taxon>
        <taxon>Gunneridae</taxon>
        <taxon>Pentapetalae</taxon>
        <taxon>rosids</taxon>
        <taxon>fabids</taxon>
        <taxon>Rosales</taxon>
        <taxon>Rosaceae</taxon>
        <taxon>Amygdaloideae</taxon>
        <taxon>Amygdaleae</taxon>
        <taxon>Prunus</taxon>
    </lineage>
</organism>
<dbReference type="Proteomes" id="UP000006882">
    <property type="component" value="Chromosome G6"/>
</dbReference>
<evidence type="ECO:0000313" key="1">
    <source>
        <dbReference type="EMBL" id="ONI03572.1"/>
    </source>
</evidence>
<sequence>MAIQTSSPSKRHALGETTQSTSLVSFQFDISPLLLFGLEGPYGIEIATTSRSKNERLKLKSSRQVQPLNFTIG</sequence>
<dbReference type="EMBL" id="CM007656">
    <property type="protein sequence ID" value="ONI03572.1"/>
    <property type="molecule type" value="Genomic_DNA"/>
</dbReference>
<evidence type="ECO:0000313" key="2">
    <source>
        <dbReference type="Proteomes" id="UP000006882"/>
    </source>
</evidence>
<keyword evidence="2" id="KW-1185">Reference proteome</keyword>
<accession>A0A251NWB5</accession>